<dbReference type="SUPFAM" id="SSF54928">
    <property type="entry name" value="RNA-binding domain, RBD"/>
    <property type="match status" value="1"/>
</dbReference>
<dbReference type="InterPro" id="IPR052462">
    <property type="entry name" value="SLIRP/GR-RBP-like"/>
</dbReference>
<reference evidence="6" key="1">
    <citation type="submission" date="2021-07" db="EMBL/GenBank/DDBJ databases">
        <authorList>
            <person name="Branca A.L. A."/>
        </authorList>
    </citation>
    <scope>NUCLEOTIDE SEQUENCE</scope>
</reference>
<dbReference type="InterPro" id="IPR012677">
    <property type="entry name" value="Nucleotide-bd_a/b_plait_sf"/>
</dbReference>
<evidence type="ECO:0000256" key="2">
    <source>
        <dbReference type="PROSITE-ProRule" id="PRU00176"/>
    </source>
</evidence>
<dbReference type="PROSITE" id="PS50102">
    <property type="entry name" value="RRM"/>
    <property type="match status" value="1"/>
</dbReference>
<feature type="region of interest" description="Disordered" evidence="4">
    <location>
        <begin position="111"/>
        <end position="156"/>
    </location>
</feature>
<dbReference type="AlphaFoldDB" id="A0A9W4MRX8"/>
<name>A0A9W4MRX8_PENOL</name>
<dbReference type="GO" id="GO:0003723">
    <property type="term" value="F:RNA binding"/>
    <property type="evidence" value="ECO:0007669"/>
    <property type="project" value="UniProtKB-UniRule"/>
</dbReference>
<evidence type="ECO:0000256" key="3">
    <source>
        <dbReference type="SAM" id="Coils"/>
    </source>
</evidence>
<feature type="compositionally biased region" description="Basic and acidic residues" evidence="4">
    <location>
        <begin position="111"/>
        <end position="129"/>
    </location>
</feature>
<keyword evidence="7" id="KW-1185">Reference proteome</keyword>
<comment type="caution">
    <text evidence="6">The sequence shown here is derived from an EMBL/GenBank/DDBJ whole genome shotgun (WGS) entry which is preliminary data.</text>
</comment>
<feature type="region of interest" description="Disordered" evidence="4">
    <location>
        <begin position="677"/>
        <end position="733"/>
    </location>
</feature>
<gene>
    <name evidence="6" type="ORF">POLS_LOCUS2801</name>
</gene>
<dbReference type="InterPro" id="IPR000504">
    <property type="entry name" value="RRM_dom"/>
</dbReference>
<evidence type="ECO:0000256" key="1">
    <source>
        <dbReference type="ARBA" id="ARBA00022884"/>
    </source>
</evidence>
<feature type="compositionally biased region" description="Polar residues" evidence="4">
    <location>
        <begin position="451"/>
        <end position="463"/>
    </location>
</feature>
<feature type="compositionally biased region" description="Pro residues" evidence="4">
    <location>
        <begin position="400"/>
        <end position="410"/>
    </location>
</feature>
<protein>
    <recommendedName>
        <fullName evidence="5">RRM domain-containing protein</fullName>
    </recommendedName>
</protein>
<feature type="compositionally biased region" description="Pro residues" evidence="4">
    <location>
        <begin position="419"/>
        <end position="431"/>
    </location>
</feature>
<evidence type="ECO:0000313" key="7">
    <source>
        <dbReference type="Proteomes" id="UP001153618"/>
    </source>
</evidence>
<organism evidence="6 7">
    <name type="scientific">Penicillium olsonii</name>
    <dbReference type="NCBI Taxonomy" id="99116"/>
    <lineage>
        <taxon>Eukaryota</taxon>
        <taxon>Fungi</taxon>
        <taxon>Dikarya</taxon>
        <taxon>Ascomycota</taxon>
        <taxon>Pezizomycotina</taxon>
        <taxon>Eurotiomycetes</taxon>
        <taxon>Eurotiomycetidae</taxon>
        <taxon>Eurotiales</taxon>
        <taxon>Aspergillaceae</taxon>
        <taxon>Penicillium</taxon>
    </lineage>
</organism>
<evidence type="ECO:0000256" key="4">
    <source>
        <dbReference type="SAM" id="MobiDB-lite"/>
    </source>
</evidence>
<dbReference type="Proteomes" id="UP001153618">
    <property type="component" value="Unassembled WGS sequence"/>
</dbReference>
<feature type="domain" description="RRM" evidence="5">
    <location>
        <begin position="482"/>
        <end position="560"/>
    </location>
</feature>
<dbReference type="EMBL" id="CAJVOS010000016">
    <property type="protein sequence ID" value="CAG8034501.1"/>
    <property type="molecule type" value="Genomic_DNA"/>
</dbReference>
<dbReference type="PANTHER" id="PTHR48027">
    <property type="entry name" value="HETEROGENEOUS NUCLEAR RIBONUCLEOPROTEIN 87F-RELATED"/>
    <property type="match status" value="1"/>
</dbReference>
<dbReference type="OrthoDB" id="193499at2759"/>
<dbReference type="SMART" id="SM00360">
    <property type="entry name" value="RRM"/>
    <property type="match status" value="1"/>
</dbReference>
<feature type="region of interest" description="Disordered" evidence="4">
    <location>
        <begin position="326"/>
        <end position="474"/>
    </location>
</feature>
<dbReference type="Pfam" id="PF00076">
    <property type="entry name" value="RRM_1"/>
    <property type="match status" value="1"/>
</dbReference>
<dbReference type="Gene3D" id="3.30.70.330">
    <property type="match status" value="1"/>
</dbReference>
<feature type="region of interest" description="Disordered" evidence="4">
    <location>
        <begin position="614"/>
        <end position="643"/>
    </location>
</feature>
<evidence type="ECO:0000313" key="6">
    <source>
        <dbReference type="EMBL" id="CAG8034501.1"/>
    </source>
</evidence>
<keyword evidence="3" id="KW-0175">Coiled coil</keyword>
<sequence length="790" mass="85652">MMLKPFHIRDLRAAHPEPASHPNPALIRISTTDYDDIASNHPRARLTYVDEDDDGDETITVGSALELSQRLEEPLDIHTRVDSLQLQGDATPRHTFDVRRTNSVTELWKRFEDNQNDKEDAGDHVRDEPGATEPGALEDRREALPPSNPTASNEPRPLMEAFEAELAEMLHAAESSEKKLPKSDTPPIAEPFSNSRSERTPHPVEIIAAQVMDQLTNGANMVQNEWRSRMPELQRQLQNAHRQLEAAHRTLPRNVETSLRALLATLEAHMRTAFNNLPDGSRQMAEDAFQAGRPVAENAADGLRMMASEFNEVGRTLFSAFESEFGRAGPAAPSSSNEPPTAGPAHPQAPVYPSDEKPMPVPGESKPEGAVPSRNPLYTAPEAPHFPPHPPHHAPTPTNNLPPAPFPTPMWNPFQTFNQPPPPYPSHPPTQQPIAWPQPRATPWPHWRSAPTPTAYNGAQPKSRQVPVAKSAKPKVVGPGTKSLFIGNVGFKVTEKMIQDVFASKGFIVDVDLPTDASSESHAGFGYVHFPSEHPASAAMGALQGAVIDGHSINLEHMDHAPIGEVLRVQAKPGYMNTEASSAQFPRAELSDGNSVVGSSNIQTETSALLDAPSDDPAFSARFPSLLPGTGAQHPNPLGINGVSLGSNPGAEISRFPPVSQSDAQLLANNSARMRDLGSAKHDTATEDTMTQLQKEEHSGSLQQQLPDDSPAEGTRHAMQSVEGEASPLTPENADIEECVSALVDMGYGTEQEGGRSRMAVYAAAAGGSLLDAIDMIEEERRAYECQAYQ</sequence>
<dbReference type="CDD" id="cd00590">
    <property type="entry name" value="RRM_SF"/>
    <property type="match status" value="1"/>
</dbReference>
<feature type="coiled-coil region" evidence="3">
    <location>
        <begin position="223"/>
        <end position="250"/>
    </location>
</feature>
<accession>A0A9W4MRX8</accession>
<evidence type="ECO:0000259" key="5">
    <source>
        <dbReference type="PROSITE" id="PS50102"/>
    </source>
</evidence>
<proteinExistence type="predicted"/>
<dbReference type="InterPro" id="IPR035979">
    <property type="entry name" value="RBD_domain_sf"/>
</dbReference>
<keyword evidence="1 2" id="KW-0694">RNA-binding</keyword>
<feature type="region of interest" description="Disordered" evidence="4">
    <location>
        <begin position="173"/>
        <end position="200"/>
    </location>
</feature>